<feature type="transmembrane region" description="Helical" evidence="1">
    <location>
        <begin position="20"/>
        <end position="46"/>
    </location>
</feature>
<feature type="domain" description="Arrestin-like N-terminal" evidence="2">
    <location>
        <begin position="93"/>
        <end position="229"/>
    </location>
</feature>
<dbReference type="InterPro" id="IPR014752">
    <property type="entry name" value="Arrestin-like_C"/>
</dbReference>
<organism evidence="3 4">
    <name type="scientific">Rhizophagus irregularis</name>
    <dbReference type="NCBI Taxonomy" id="588596"/>
    <lineage>
        <taxon>Eukaryota</taxon>
        <taxon>Fungi</taxon>
        <taxon>Fungi incertae sedis</taxon>
        <taxon>Mucoromycota</taxon>
        <taxon>Glomeromycotina</taxon>
        <taxon>Glomeromycetes</taxon>
        <taxon>Glomerales</taxon>
        <taxon>Glomeraceae</taxon>
        <taxon>Rhizophagus</taxon>
    </lineage>
</organism>
<dbReference type="PANTHER" id="PTHR36419">
    <property type="entry name" value="ARRESTIN FAMILY PROTEIN 1"/>
    <property type="match status" value="1"/>
</dbReference>
<dbReference type="PANTHER" id="PTHR36419:SF1">
    <property type="entry name" value="RHO1 GEF LOCALIZING PROTEIN 1"/>
    <property type="match status" value="1"/>
</dbReference>
<dbReference type="EMBL" id="LLXH01000069">
    <property type="protein sequence ID" value="PKC73923.1"/>
    <property type="molecule type" value="Genomic_DNA"/>
</dbReference>
<dbReference type="Proteomes" id="UP000232688">
    <property type="component" value="Unassembled WGS sequence"/>
</dbReference>
<dbReference type="Gene3D" id="2.60.40.640">
    <property type="match status" value="1"/>
</dbReference>
<dbReference type="GO" id="GO:0000917">
    <property type="term" value="P:division septum assembly"/>
    <property type="evidence" value="ECO:0007669"/>
    <property type="project" value="TreeGrafter"/>
</dbReference>
<dbReference type="InterPro" id="IPR011021">
    <property type="entry name" value="Arrestin-like_N"/>
</dbReference>
<dbReference type="VEuPathDB" id="FungiDB:RhiirFUN_006818"/>
<reference evidence="3 4" key="2">
    <citation type="submission" date="2017-10" db="EMBL/GenBank/DDBJ databases">
        <title>Genome analyses suggest a sexual origin of heterokaryosis in a supposedly ancient asexual fungus.</title>
        <authorList>
            <person name="Corradi N."/>
            <person name="Sedzielewska K."/>
            <person name="Noel J."/>
            <person name="Charron P."/>
            <person name="Farinelli L."/>
            <person name="Marton T."/>
            <person name="Kruger M."/>
            <person name="Pelin A."/>
            <person name="Brachmann A."/>
            <person name="Corradi N."/>
        </authorList>
    </citation>
    <scope>NUCLEOTIDE SEQUENCE [LARGE SCALE GENOMIC DNA]</scope>
    <source>
        <strain evidence="3 4">A1</strain>
    </source>
</reference>
<protein>
    <recommendedName>
        <fullName evidence="2">Arrestin-like N-terminal domain-containing protein</fullName>
    </recommendedName>
</protein>
<dbReference type="InterPro" id="IPR053060">
    <property type="entry name" value="Cytokinesis_Signaling_Reg"/>
</dbReference>
<name>A0A2N0SEE2_9GLOM</name>
<dbReference type="VEuPathDB" id="FungiDB:FUN_004661"/>
<evidence type="ECO:0000313" key="4">
    <source>
        <dbReference type="Proteomes" id="UP000232688"/>
    </source>
</evidence>
<evidence type="ECO:0000256" key="1">
    <source>
        <dbReference type="SAM" id="Phobius"/>
    </source>
</evidence>
<keyword evidence="1" id="KW-1133">Transmembrane helix</keyword>
<keyword evidence="1" id="KW-0812">Transmembrane</keyword>
<dbReference type="VEuPathDB" id="FungiDB:RhiirA1_231824"/>
<proteinExistence type="predicted"/>
<reference evidence="3 4" key="1">
    <citation type="submission" date="2017-10" db="EMBL/GenBank/DDBJ databases">
        <title>Extensive intraspecific genome diversity in a model arbuscular mycorrhizal fungus.</title>
        <authorList>
            <person name="Chen E.C.H."/>
            <person name="Morin E."/>
            <person name="Baudet D."/>
            <person name="Noel J."/>
            <person name="Ndikumana S."/>
            <person name="Charron P."/>
            <person name="St-Onge C."/>
            <person name="Giorgi J."/>
            <person name="Grigoriev I.V."/>
            <person name="Roux C."/>
            <person name="Martin F.M."/>
            <person name="Corradi N."/>
        </authorList>
    </citation>
    <scope>NUCLEOTIDE SEQUENCE [LARGE SCALE GENOMIC DNA]</scope>
    <source>
        <strain evidence="3 4">A1</strain>
    </source>
</reference>
<dbReference type="Pfam" id="PF00339">
    <property type="entry name" value="Arrestin_N"/>
    <property type="match status" value="1"/>
</dbReference>
<accession>A0A2N0SEE2</accession>
<dbReference type="GO" id="GO:0000935">
    <property type="term" value="C:division septum"/>
    <property type="evidence" value="ECO:0007669"/>
    <property type="project" value="TreeGrafter"/>
</dbReference>
<comment type="caution">
    <text evidence="3">The sequence shown here is derived from an EMBL/GenBank/DDBJ whole genome shotgun (WGS) entry which is preliminary data.</text>
</comment>
<evidence type="ECO:0000313" key="3">
    <source>
        <dbReference type="EMBL" id="PKC73923.1"/>
    </source>
</evidence>
<gene>
    <name evidence="3" type="ORF">RhiirA1_231824</name>
</gene>
<dbReference type="AlphaFoldDB" id="A0A2N0SEE2"/>
<sequence length="502" mass="58252">MNTHGFSFIIIKNIQIHKVLAFLSFFFLFGLPPINKFFFLFSLRYYEMSPKIKRTNELVSVAPRSKYSRKVFFEYSPEETSFQLGYLGPDKSTIEGTLRLRYTDDKPIFAKKITLSFVGKEFVRFAGILEKGQDILREDDESEVYDEQASTTKITTHKAKREFFASKIIIWRSQSKGHYEGVKHLDLPFKFKLPDNIPPSTIMDEGSGRIYYTLKAVISRRSIDPNSRNTKKIIKYLVPVVRYTITPEPKSIHWIKKEGGPTKQYVLDHDVSVARSIFGPGEFVVIPIKLTFNEPQVYLKKIFIGLKEYHELRTDKYETLTKRYVVKEIVEADTIPISQGPDNECFVEVKLNMPNERKLLYDIDTTYITVSHKLKIKICLGKAPDLNLSNFVRIEKLVSEEEVFPPTPPTISQEVVVAHEPIVVKPKRDSYRRLSPFFPLFNKIQNGKKRISLQFQPIQIHVTDSENPNVIYNSRSLFIPQLQFKSYQQSNINSINSLTQAY</sequence>
<keyword evidence="1" id="KW-0472">Membrane</keyword>
<evidence type="ECO:0000259" key="2">
    <source>
        <dbReference type="Pfam" id="PF00339"/>
    </source>
</evidence>